<dbReference type="PANTHER" id="PTHR30514:SF20">
    <property type="entry name" value="TRANSCRIPTIONAL REGULATOR"/>
    <property type="match status" value="1"/>
</dbReference>
<dbReference type="InterPro" id="IPR000281">
    <property type="entry name" value="HTH_RpiR"/>
</dbReference>
<dbReference type="PROSITE" id="PS51071">
    <property type="entry name" value="HTH_RPIR"/>
    <property type="match status" value="1"/>
</dbReference>
<dbReference type="AlphaFoldDB" id="A0A0D5LW16"/>
<feature type="domain" description="SIS" evidence="6">
    <location>
        <begin position="136"/>
        <end position="273"/>
    </location>
</feature>
<evidence type="ECO:0000256" key="4">
    <source>
        <dbReference type="SAM" id="Phobius"/>
    </source>
</evidence>
<dbReference type="Pfam" id="PF01418">
    <property type="entry name" value="HTH_6"/>
    <property type="match status" value="1"/>
</dbReference>
<keyword evidence="4" id="KW-0812">Transmembrane</keyword>
<dbReference type="GO" id="GO:0097367">
    <property type="term" value="F:carbohydrate derivative binding"/>
    <property type="evidence" value="ECO:0007669"/>
    <property type="project" value="InterPro"/>
</dbReference>
<feature type="transmembrane region" description="Helical" evidence="4">
    <location>
        <begin position="247"/>
        <end position="268"/>
    </location>
</feature>
<dbReference type="OrthoDB" id="9814005at2"/>
<dbReference type="EMBL" id="CP010803">
    <property type="protein sequence ID" value="AJY48150.1"/>
    <property type="molecule type" value="Genomic_DNA"/>
</dbReference>
<dbReference type="Gene3D" id="1.10.10.10">
    <property type="entry name" value="Winged helix-like DNA-binding domain superfamily/Winged helix DNA-binding domain"/>
    <property type="match status" value="1"/>
</dbReference>
<keyword evidence="4" id="KW-1133">Transmembrane helix</keyword>
<evidence type="ECO:0000313" key="8">
    <source>
        <dbReference type="Proteomes" id="UP000032611"/>
    </source>
</evidence>
<dbReference type="KEGG" id="mey:TM49_11620"/>
<evidence type="ECO:0000259" key="6">
    <source>
        <dbReference type="PROSITE" id="PS51464"/>
    </source>
</evidence>
<dbReference type="STRING" id="1486262.TM49_11620"/>
<evidence type="ECO:0000256" key="2">
    <source>
        <dbReference type="ARBA" id="ARBA00023125"/>
    </source>
</evidence>
<feature type="domain" description="HTH rpiR-type" evidence="5">
    <location>
        <begin position="11"/>
        <end position="87"/>
    </location>
</feature>
<keyword evidence="1" id="KW-0805">Transcription regulation</keyword>
<dbReference type="InterPro" id="IPR001347">
    <property type="entry name" value="SIS_dom"/>
</dbReference>
<name>A0A0D5LW16_MAREN</name>
<dbReference type="GO" id="GO:1901135">
    <property type="term" value="P:carbohydrate derivative metabolic process"/>
    <property type="evidence" value="ECO:0007669"/>
    <property type="project" value="InterPro"/>
</dbReference>
<dbReference type="PROSITE" id="PS51464">
    <property type="entry name" value="SIS"/>
    <property type="match status" value="1"/>
</dbReference>
<evidence type="ECO:0000313" key="7">
    <source>
        <dbReference type="EMBL" id="AJY48150.1"/>
    </source>
</evidence>
<dbReference type="PANTHER" id="PTHR30514">
    <property type="entry name" value="GLUCOKINASE"/>
    <property type="match status" value="1"/>
</dbReference>
<accession>A0A0D5LW16</accession>
<dbReference type="SUPFAM" id="SSF53697">
    <property type="entry name" value="SIS domain"/>
    <property type="match status" value="1"/>
</dbReference>
<dbReference type="Proteomes" id="UP000032611">
    <property type="component" value="Chromosome"/>
</dbReference>
<keyword evidence="8" id="KW-1185">Reference proteome</keyword>
<keyword evidence="3" id="KW-0804">Transcription</keyword>
<protein>
    <submittedName>
        <fullName evidence="7">RpiR family transcriptional regulator</fullName>
    </submittedName>
</protein>
<evidence type="ECO:0000259" key="5">
    <source>
        <dbReference type="PROSITE" id="PS51071"/>
    </source>
</evidence>
<proteinExistence type="predicted"/>
<dbReference type="SUPFAM" id="SSF46689">
    <property type="entry name" value="Homeodomain-like"/>
    <property type="match status" value="1"/>
</dbReference>
<dbReference type="Pfam" id="PF01380">
    <property type="entry name" value="SIS"/>
    <property type="match status" value="1"/>
</dbReference>
<dbReference type="GO" id="GO:0003677">
    <property type="term" value="F:DNA binding"/>
    <property type="evidence" value="ECO:0007669"/>
    <property type="project" value="UniProtKB-KW"/>
</dbReference>
<gene>
    <name evidence="7" type="ORF">TM49_11620</name>
</gene>
<dbReference type="InterPro" id="IPR036388">
    <property type="entry name" value="WH-like_DNA-bd_sf"/>
</dbReference>
<dbReference type="HOGENOM" id="CLU_055769_1_3_5"/>
<dbReference type="GO" id="GO:0003700">
    <property type="term" value="F:DNA-binding transcription factor activity"/>
    <property type="evidence" value="ECO:0007669"/>
    <property type="project" value="InterPro"/>
</dbReference>
<dbReference type="PATRIC" id="fig|1486262.3.peg.2403"/>
<keyword evidence="2" id="KW-0238">DNA-binding</keyword>
<dbReference type="InterPro" id="IPR009057">
    <property type="entry name" value="Homeodomain-like_sf"/>
</dbReference>
<keyword evidence="4" id="KW-0472">Membrane</keyword>
<dbReference type="InterPro" id="IPR035472">
    <property type="entry name" value="RpiR-like_SIS"/>
</dbReference>
<dbReference type="Gene3D" id="3.40.50.10490">
    <property type="entry name" value="Glucose-6-phosphate isomerase like protein, domain 1"/>
    <property type="match status" value="1"/>
</dbReference>
<evidence type="ECO:0000256" key="3">
    <source>
        <dbReference type="ARBA" id="ARBA00023163"/>
    </source>
</evidence>
<dbReference type="CDD" id="cd05013">
    <property type="entry name" value="SIS_RpiR"/>
    <property type="match status" value="1"/>
</dbReference>
<evidence type="ECO:0000256" key="1">
    <source>
        <dbReference type="ARBA" id="ARBA00023015"/>
    </source>
</evidence>
<organism evidence="7 8">
    <name type="scientific">Martelella endophytica</name>
    <dbReference type="NCBI Taxonomy" id="1486262"/>
    <lineage>
        <taxon>Bacteria</taxon>
        <taxon>Pseudomonadati</taxon>
        <taxon>Pseudomonadota</taxon>
        <taxon>Alphaproteobacteria</taxon>
        <taxon>Hyphomicrobiales</taxon>
        <taxon>Aurantimonadaceae</taxon>
        <taxon>Martelella</taxon>
    </lineage>
</organism>
<dbReference type="InterPro" id="IPR046348">
    <property type="entry name" value="SIS_dom_sf"/>
</dbReference>
<dbReference type="RefSeq" id="WP_052700029.1">
    <property type="nucleotide sequence ID" value="NZ_CP010803.1"/>
</dbReference>
<sequence>MPQNAAPETIDDFFERLGARLPDLPKRLKQCGDFIAANPDRVAVSTVAELSADAGVQPSAFMRFCQELGFSGFSEMQKLFRTDYSRKWPDYGTRIQTLKDHGSGSPAALLAEFVDVGRTSLENLLTSVDAASLEEAVKTLAGARTIHLAGFRRAFPVTSYLAYAFEKMDIPAVLHSGLADVSLTHTIGPEDAVIAVTFAPYSEKTITLADVGAAQGAKLVAITDFITSPLTRLGAIPLYVAELDVGAFRALSASLSLAIALAVAVGSARESLKMEKKY</sequence>
<dbReference type="InterPro" id="IPR047640">
    <property type="entry name" value="RpiR-like"/>
</dbReference>
<reference evidence="7 8" key="1">
    <citation type="journal article" date="2015" name="Genome Announc.">
        <title>Complete genome sequence of Martelella endophytica YC6887, which has antifungal activity associated with a halophyte.</title>
        <authorList>
            <person name="Khan A."/>
            <person name="Khan H."/>
            <person name="Chung E.J."/>
            <person name="Hossain M.T."/>
            <person name="Chung Y.R."/>
        </authorList>
    </citation>
    <scope>NUCLEOTIDE SEQUENCE [LARGE SCALE GENOMIC DNA]</scope>
    <source>
        <strain evidence="7">YC6887</strain>
    </source>
</reference>